<comment type="caution">
    <text evidence="1">The sequence shown here is derived from an EMBL/GenBank/DDBJ whole genome shotgun (WGS) entry which is preliminary data.</text>
</comment>
<gene>
    <name evidence="1" type="ORF">STAS_32894</name>
</gene>
<reference evidence="2" key="1">
    <citation type="journal article" date="2019" name="Curr. Biol.">
        <title>Genome Sequence of Striga asiatica Provides Insight into the Evolution of Plant Parasitism.</title>
        <authorList>
            <person name="Yoshida S."/>
            <person name="Kim S."/>
            <person name="Wafula E.K."/>
            <person name="Tanskanen J."/>
            <person name="Kim Y.M."/>
            <person name="Honaas L."/>
            <person name="Yang Z."/>
            <person name="Spallek T."/>
            <person name="Conn C.E."/>
            <person name="Ichihashi Y."/>
            <person name="Cheong K."/>
            <person name="Cui S."/>
            <person name="Der J.P."/>
            <person name="Gundlach H."/>
            <person name="Jiao Y."/>
            <person name="Hori C."/>
            <person name="Ishida J.K."/>
            <person name="Kasahara H."/>
            <person name="Kiba T."/>
            <person name="Kim M.S."/>
            <person name="Koo N."/>
            <person name="Laohavisit A."/>
            <person name="Lee Y.H."/>
            <person name="Lumba S."/>
            <person name="McCourt P."/>
            <person name="Mortimer J.C."/>
            <person name="Mutuku J.M."/>
            <person name="Nomura T."/>
            <person name="Sasaki-Sekimoto Y."/>
            <person name="Seto Y."/>
            <person name="Wang Y."/>
            <person name="Wakatake T."/>
            <person name="Sakakibara H."/>
            <person name="Demura T."/>
            <person name="Yamaguchi S."/>
            <person name="Yoneyama K."/>
            <person name="Manabe R.I."/>
            <person name="Nelson D.C."/>
            <person name="Schulman A.H."/>
            <person name="Timko M.P."/>
            <person name="dePamphilis C.W."/>
            <person name="Choi D."/>
            <person name="Shirasu K."/>
        </authorList>
    </citation>
    <scope>NUCLEOTIDE SEQUENCE [LARGE SCALE GENOMIC DNA]</scope>
    <source>
        <strain evidence="2">cv. UVA1</strain>
    </source>
</reference>
<sequence length="150" mass="17023">MAVNIRRRMSEIVGQRRRWAGGIGHMRWQLRWALVAFSEKPKCVDLVDKIGHAGPSTKPKPNYQNPNNYKYVDHISPNPSSKTVKLTRSEPTVELMGPKNGKIIARNHMGTTTGNRAAARLHMLRHSCIPIAFSHTKYNGVQANPNRYLR</sequence>
<proteinExistence type="predicted"/>
<protein>
    <submittedName>
        <fullName evidence="1">UDP-N-acetylmuramate--L-alanine ligase</fullName>
    </submittedName>
</protein>
<dbReference type="AlphaFoldDB" id="A0A5A7RD46"/>
<accession>A0A5A7RD46</accession>
<keyword evidence="2" id="KW-1185">Reference proteome</keyword>
<dbReference type="GO" id="GO:0016874">
    <property type="term" value="F:ligase activity"/>
    <property type="evidence" value="ECO:0007669"/>
    <property type="project" value="UniProtKB-KW"/>
</dbReference>
<name>A0A5A7RD46_STRAF</name>
<evidence type="ECO:0000313" key="2">
    <source>
        <dbReference type="Proteomes" id="UP000325081"/>
    </source>
</evidence>
<dbReference type="Proteomes" id="UP000325081">
    <property type="component" value="Unassembled WGS sequence"/>
</dbReference>
<dbReference type="EMBL" id="BKCP01011626">
    <property type="protein sequence ID" value="GER55240.1"/>
    <property type="molecule type" value="Genomic_DNA"/>
</dbReference>
<keyword evidence="1" id="KW-0436">Ligase</keyword>
<evidence type="ECO:0000313" key="1">
    <source>
        <dbReference type="EMBL" id="GER55240.1"/>
    </source>
</evidence>
<dbReference type="OrthoDB" id="10459779at2759"/>
<organism evidence="1 2">
    <name type="scientific">Striga asiatica</name>
    <name type="common">Asiatic witchweed</name>
    <name type="synonym">Buchnera asiatica</name>
    <dbReference type="NCBI Taxonomy" id="4170"/>
    <lineage>
        <taxon>Eukaryota</taxon>
        <taxon>Viridiplantae</taxon>
        <taxon>Streptophyta</taxon>
        <taxon>Embryophyta</taxon>
        <taxon>Tracheophyta</taxon>
        <taxon>Spermatophyta</taxon>
        <taxon>Magnoliopsida</taxon>
        <taxon>eudicotyledons</taxon>
        <taxon>Gunneridae</taxon>
        <taxon>Pentapetalae</taxon>
        <taxon>asterids</taxon>
        <taxon>lamiids</taxon>
        <taxon>Lamiales</taxon>
        <taxon>Orobanchaceae</taxon>
        <taxon>Buchnereae</taxon>
        <taxon>Striga</taxon>
    </lineage>
</organism>